<reference evidence="23" key="2">
    <citation type="journal article" date="2017" name="Nat. Plants">
        <title>The Aegilops tauschii genome reveals multiple impacts of transposons.</title>
        <authorList>
            <person name="Zhao G."/>
            <person name="Zou C."/>
            <person name="Li K."/>
            <person name="Wang K."/>
            <person name="Li T."/>
            <person name="Gao L."/>
            <person name="Zhang X."/>
            <person name="Wang H."/>
            <person name="Yang Z."/>
            <person name="Liu X."/>
            <person name="Jiang W."/>
            <person name="Mao L."/>
            <person name="Kong X."/>
            <person name="Jiao Y."/>
            <person name="Jia J."/>
        </authorList>
    </citation>
    <scope>NUCLEOTIDE SEQUENCE [LARGE SCALE GENOMIC DNA]</scope>
    <source>
        <strain evidence="23">cv. AL8/78</strain>
    </source>
</reference>
<keyword evidence="6" id="KW-0732">Signal</keyword>
<evidence type="ECO:0000256" key="15">
    <source>
        <dbReference type="ARBA" id="ARBA00047558"/>
    </source>
</evidence>
<evidence type="ECO:0000256" key="9">
    <source>
        <dbReference type="ARBA" id="ARBA00022777"/>
    </source>
</evidence>
<comment type="subcellular location">
    <subcellularLocation>
        <location evidence="1">Membrane</location>
        <topology evidence="1">Single-pass membrane protein</topology>
    </subcellularLocation>
</comment>
<comment type="catalytic activity">
    <reaction evidence="16">
        <text>L-threonyl-[protein] + ATP = O-phospho-L-threonyl-[protein] + ADP + H(+)</text>
        <dbReference type="Rhea" id="RHEA:46608"/>
        <dbReference type="Rhea" id="RHEA-COMP:11060"/>
        <dbReference type="Rhea" id="RHEA-COMP:11605"/>
        <dbReference type="ChEBI" id="CHEBI:15378"/>
        <dbReference type="ChEBI" id="CHEBI:30013"/>
        <dbReference type="ChEBI" id="CHEBI:30616"/>
        <dbReference type="ChEBI" id="CHEBI:61977"/>
        <dbReference type="ChEBI" id="CHEBI:456216"/>
    </reaction>
</comment>
<evidence type="ECO:0000256" key="2">
    <source>
        <dbReference type="ARBA" id="ARBA00022527"/>
    </source>
</evidence>
<feature type="domain" description="Gnk2-homologous" evidence="21">
    <location>
        <begin position="239"/>
        <end position="343"/>
    </location>
</feature>
<evidence type="ECO:0000256" key="12">
    <source>
        <dbReference type="ARBA" id="ARBA00023136"/>
    </source>
</evidence>
<evidence type="ECO:0000256" key="6">
    <source>
        <dbReference type="ARBA" id="ARBA00022729"/>
    </source>
</evidence>
<reference evidence="22" key="3">
    <citation type="journal article" date="2017" name="Nature">
        <title>Genome sequence of the progenitor of the wheat D genome Aegilops tauschii.</title>
        <authorList>
            <person name="Luo M.C."/>
            <person name="Gu Y.Q."/>
            <person name="Puiu D."/>
            <person name="Wang H."/>
            <person name="Twardziok S.O."/>
            <person name="Deal K.R."/>
            <person name="Huo N."/>
            <person name="Zhu T."/>
            <person name="Wang L."/>
            <person name="Wang Y."/>
            <person name="McGuire P.E."/>
            <person name="Liu S."/>
            <person name="Long H."/>
            <person name="Ramasamy R.K."/>
            <person name="Rodriguez J.C."/>
            <person name="Van S.L."/>
            <person name="Yuan L."/>
            <person name="Wang Z."/>
            <person name="Xia Z."/>
            <person name="Xiao L."/>
            <person name="Anderson O.D."/>
            <person name="Ouyang S."/>
            <person name="Liang Y."/>
            <person name="Zimin A.V."/>
            <person name="Pertea G."/>
            <person name="Qi P."/>
            <person name="Bennetzen J.L."/>
            <person name="Dai X."/>
            <person name="Dawson M.W."/>
            <person name="Muller H.G."/>
            <person name="Kugler K."/>
            <person name="Rivarola-Duarte L."/>
            <person name="Spannagl M."/>
            <person name="Mayer K.F.X."/>
            <person name="Lu F.H."/>
            <person name="Bevan M.W."/>
            <person name="Leroy P."/>
            <person name="Li P."/>
            <person name="You F.M."/>
            <person name="Sun Q."/>
            <person name="Liu Z."/>
            <person name="Lyons E."/>
            <person name="Wicker T."/>
            <person name="Salzberg S.L."/>
            <person name="Devos K.M."/>
            <person name="Dvorak J."/>
        </authorList>
    </citation>
    <scope>NUCLEOTIDE SEQUENCE [LARGE SCALE GENOMIC DNA]</scope>
    <source>
        <strain evidence="22">cv. AL8/78</strain>
    </source>
</reference>
<evidence type="ECO:0000256" key="11">
    <source>
        <dbReference type="ARBA" id="ARBA00022989"/>
    </source>
</evidence>
<dbReference type="Gene3D" id="3.30.200.20">
    <property type="entry name" value="Phosphorylase Kinase, domain 1"/>
    <property type="match status" value="1"/>
</dbReference>
<evidence type="ECO:0000256" key="4">
    <source>
        <dbReference type="ARBA" id="ARBA00022679"/>
    </source>
</evidence>
<evidence type="ECO:0000313" key="22">
    <source>
        <dbReference type="EnsemblPlants" id="AET3Gv20208200.4"/>
    </source>
</evidence>
<organism evidence="22 23">
    <name type="scientific">Aegilops tauschii subsp. strangulata</name>
    <name type="common">Goatgrass</name>
    <dbReference type="NCBI Taxonomy" id="200361"/>
    <lineage>
        <taxon>Eukaryota</taxon>
        <taxon>Viridiplantae</taxon>
        <taxon>Streptophyta</taxon>
        <taxon>Embryophyta</taxon>
        <taxon>Tracheophyta</taxon>
        <taxon>Spermatophyta</taxon>
        <taxon>Magnoliopsida</taxon>
        <taxon>Liliopsida</taxon>
        <taxon>Poales</taxon>
        <taxon>Poaceae</taxon>
        <taxon>BOP clade</taxon>
        <taxon>Pooideae</taxon>
        <taxon>Triticodae</taxon>
        <taxon>Triticeae</taxon>
        <taxon>Triticinae</taxon>
        <taxon>Aegilops</taxon>
    </lineage>
</organism>
<dbReference type="Gene3D" id="1.10.510.10">
    <property type="entry name" value="Transferase(Phosphotransferase) domain 1"/>
    <property type="match status" value="1"/>
</dbReference>
<evidence type="ECO:0000259" key="21">
    <source>
        <dbReference type="PROSITE" id="PS51473"/>
    </source>
</evidence>
<evidence type="ECO:0000256" key="19">
    <source>
        <dbReference type="SAM" id="Phobius"/>
    </source>
</evidence>
<keyword evidence="14" id="KW-0325">Glycoprotein</keyword>
<keyword evidence="9" id="KW-0418">Kinase</keyword>
<keyword evidence="12 19" id="KW-0472">Membrane</keyword>
<dbReference type="SMART" id="SM00220">
    <property type="entry name" value="S_TKc"/>
    <property type="match status" value="1"/>
</dbReference>
<dbReference type="PROSITE" id="PS00107">
    <property type="entry name" value="PROTEIN_KINASE_ATP"/>
    <property type="match status" value="1"/>
</dbReference>
<protein>
    <recommendedName>
        <fullName evidence="24">Cysteine-rich receptor-like protein kinase 2</fullName>
    </recommendedName>
</protein>
<dbReference type="PROSITE" id="PS50011">
    <property type="entry name" value="PROTEIN_KINASE_DOM"/>
    <property type="match status" value="1"/>
</dbReference>
<dbReference type="EnsemblPlants" id="AET3Gv20208200.4">
    <property type="protein sequence ID" value="AET3Gv20208200.4"/>
    <property type="gene ID" value="AET3Gv20208200"/>
</dbReference>
<dbReference type="FunFam" id="3.30.430.20:FF:000015">
    <property type="entry name" value="Cysteine-rich receptor-like protein kinase 3"/>
    <property type="match status" value="1"/>
</dbReference>
<dbReference type="InterPro" id="IPR011009">
    <property type="entry name" value="Kinase-like_dom_sf"/>
</dbReference>
<dbReference type="InterPro" id="IPR017441">
    <property type="entry name" value="Protein_kinase_ATP_BS"/>
</dbReference>
<evidence type="ECO:0008006" key="24">
    <source>
        <dbReference type="Google" id="ProtNLM"/>
    </source>
</evidence>
<dbReference type="InterPro" id="IPR052059">
    <property type="entry name" value="CR_Ser/Thr_kinase"/>
</dbReference>
<dbReference type="Proteomes" id="UP000015105">
    <property type="component" value="Chromosome 3D"/>
</dbReference>
<reference evidence="22" key="5">
    <citation type="journal article" date="2021" name="G3 (Bethesda)">
        <title>Aegilops tauschii genome assembly Aet v5.0 features greater sequence contiguity and improved annotation.</title>
        <authorList>
            <person name="Wang L."/>
            <person name="Zhu T."/>
            <person name="Rodriguez J.C."/>
            <person name="Deal K.R."/>
            <person name="Dubcovsky J."/>
            <person name="McGuire P.E."/>
            <person name="Lux T."/>
            <person name="Spannagl M."/>
            <person name="Mayer K.F.X."/>
            <person name="Baldrich P."/>
            <person name="Meyers B.C."/>
            <person name="Huo N."/>
            <person name="Gu Y.Q."/>
            <person name="Zhou H."/>
            <person name="Devos K.M."/>
            <person name="Bennetzen J.L."/>
            <person name="Unver T."/>
            <person name="Budak H."/>
            <person name="Gulick P.J."/>
            <person name="Galiba G."/>
            <person name="Kalapos B."/>
            <person name="Nelson D.R."/>
            <person name="Li P."/>
            <person name="You F.M."/>
            <person name="Luo M.C."/>
            <person name="Dvorak J."/>
        </authorList>
    </citation>
    <scope>NUCLEOTIDE SEQUENCE [LARGE SCALE GENOMIC DNA]</scope>
    <source>
        <strain evidence="22">cv. AL8/78</strain>
    </source>
</reference>
<evidence type="ECO:0000313" key="23">
    <source>
        <dbReference type="Proteomes" id="UP000015105"/>
    </source>
</evidence>
<name>A0A453E3E6_AEGTS</name>
<dbReference type="GO" id="GO:0004674">
    <property type="term" value="F:protein serine/threonine kinase activity"/>
    <property type="evidence" value="ECO:0007669"/>
    <property type="project" value="UniProtKB-KW"/>
</dbReference>
<evidence type="ECO:0000256" key="16">
    <source>
        <dbReference type="ARBA" id="ARBA00047951"/>
    </source>
</evidence>
<dbReference type="InterPro" id="IPR008271">
    <property type="entry name" value="Ser/Thr_kinase_AS"/>
</dbReference>
<keyword evidence="13" id="KW-0675">Receptor</keyword>
<dbReference type="GO" id="GO:0016020">
    <property type="term" value="C:membrane"/>
    <property type="evidence" value="ECO:0007669"/>
    <property type="project" value="UniProtKB-SubCell"/>
</dbReference>
<feature type="domain" description="Gnk2-homologous" evidence="21">
    <location>
        <begin position="131"/>
        <end position="233"/>
    </location>
</feature>
<keyword evidence="10 17" id="KW-0067">ATP-binding</keyword>
<keyword evidence="8 17" id="KW-0547">Nucleotide-binding</keyword>
<keyword evidence="3" id="KW-0597">Phosphoprotein</keyword>
<keyword evidence="23" id="KW-1185">Reference proteome</keyword>
<keyword evidence="2" id="KW-0723">Serine/threonine-protein kinase</keyword>
<dbReference type="PROSITE" id="PS51473">
    <property type="entry name" value="GNK2"/>
    <property type="match status" value="2"/>
</dbReference>
<evidence type="ECO:0000256" key="17">
    <source>
        <dbReference type="PROSITE-ProRule" id="PRU10141"/>
    </source>
</evidence>
<dbReference type="FunFam" id="3.30.200.20:FF:001208">
    <property type="entry name" value="Putative DUF26-domain receptor-like protein kinase family protein"/>
    <property type="match status" value="1"/>
</dbReference>
<dbReference type="Gramene" id="AET3Gv20208200.4">
    <property type="protein sequence ID" value="AET3Gv20208200.4"/>
    <property type="gene ID" value="AET3Gv20208200"/>
</dbReference>
<dbReference type="CDD" id="cd23509">
    <property type="entry name" value="Gnk2-like"/>
    <property type="match status" value="2"/>
</dbReference>
<evidence type="ECO:0000256" key="18">
    <source>
        <dbReference type="SAM" id="MobiDB-lite"/>
    </source>
</evidence>
<evidence type="ECO:0000256" key="8">
    <source>
        <dbReference type="ARBA" id="ARBA00022741"/>
    </source>
</evidence>
<dbReference type="InterPro" id="IPR038408">
    <property type="entry name" value="GNK2_sf"/>
</dbReference>
<dbReference type="FunFam" id="1.10.510.10:FF:000336">
    <property type="entry name" value="Cysteine-rich receptor-like protein kinase 2"/>
    <property type="match status" value="1"/>
</dbReference>
<feature type="binding site" evidence="17">
    <location>
        <position position="456"/>
    </location>
    <ligand>
        <name>ATP</name>
        <dbReference type="ChEBI" id="CHEBI:30616"/>
    </ligand>
</feature>
<evidence type="ECO:0000256" key="3">
    <source>
        <dbReference type="ARBA" id="ARBA00022553"/>
    </source>
</evidence>
<dbReference type="Pfam" id="PF01657">
    <property type="entry name" value="Stress-antifung"/>
    <property type="match status" value="2"/>
</dbReference>
<proteinExistence type="predicted"/>
<dbReference type="SUPFAM" id="SSF53474">
    <property type="entry name" value="alpha/beta-Hydrolases"/>
    <property type="match status" value="1"/>
</dbReference>
<accession>A0A453E3E6</accession>
<dbReference type="InterPro" id="IPR029058">
    <property type="entry name" value="AB_hydrolase_fold"/>
</dbReference>
<keyword evidence="7" id="KW-0677">Repeat</keyword>
<dbReference type="CDD" id="cd14066">
    <property type="entry name" value="STKc_IRAK"/>
    <property type="match status" value="1"/>
</dbReference>
<evidence type="ECO:0000256" key="1">
    <source>
        <dbReference type="ARBA" id="ARBA00004167"/>
    </source>
</evidence>
<evidence type="ECO:0000256" key="5">
    <source>
        <dbReference type="ARBA" id="ARBA00022692"/>
    </source>
</evidence>
<feature type="transmembrane region" description="Helical" evidence="19">
    <location>
        <begin position="360"/>
        <end position="383"/>
    </location>
</feature>
<evidence type="ECO:0000256" key="13">
    <source>
        <dbReference type="ARBA" id="ARBA00023170"/>
    </source>
</evidence>
<dbReference type="PANTHER" id="PTHR47973">
    <property type="entry name" value="CYSTEINE-RICH RECEPTOR-LIKE PROTEIN KINASE 3"/>
    <property type="match status" value="1"/>
</dbReference>
<evidence type="ECO:0000256" key="7">
    <source>
        <dbReference type="ARBA" id="ARBA00022737"/>
    </source>
</evidence>
<dbReference type="InterPro" id="IPR000719">
    <property type="entry name" value="Prot_kinase_dom"/>
</dbReference>
<dbReference type="FunFam" id="3.30.430.20:FF:000005">
    <property type="entry name" value="Cysteine-rich receptor-like protein kinase 2"/>
    <property type="match status" value="1"/>
</dbReference>
<dbReference type="Pfam" id="PF00069">
    <property type="entry name" value="Pkinase"/>
    <property type="match status" value="1"/>
</dbReference>
<keyword evidence="5 19" id="KW-0812">Transmembrane</keyword>
<dbReference type="GO" id="GO:0005524">
    <property type="term" value="F:ATP binding"/>
    <property type="evidence" value="ECO:0007669"/>
    <property type="project" value="UniProtKB-UniRule"/>
</dbReference>
<evidence type="ECO:0000256" key="14">
    <source>
        <dbReference type="ARBA" id="ARBA00023180"/>
    </source>
</evidence>
<feature type="domain" description="Protein kinase" evidence="20">
    <location>
        <begin position="428"/>
        <end position="715"/>
    </location>
</feature>
<dbReference type="AlphaFoldDB" id="A0A453E3E6"/>
<keyword evidence="11 19" id="KW-1133">Transmembrane helix</keyword>
<comment type="catalytic activity">
    <reaction evidence="15">
        <text>L-seryl-[protein] + ATP = O-phospho-L-seryl-[protein] + ADP + H(+)</text>
        <dbReference type="Rhea" id="RHEA:17989"/>
        <dbReference type="Rhea" id="RHEA-COMP:9863"/>
        <dbReference type="Rhea" id="RHEA-COMP:11604"/>
        <dbReference type="ChEBI" id="CHEBI:15378"/>
        <dbReference type="ChEBI" id="CHEBI:29999"/>
        <dbReference type="ChEBI" id="CHEBI:30616"/>
        <dbReference type="ChEBI" id="CHEBI:83421"/>
        <dbReference type="ChEBI" id="CHEBI:456216"/>
    </reaction>
</comment>
<reference evidence="23" key="1">
    <citation type="journal article" date="2014" name="Science">
        <title>Ancient hybridizations among the ancestral genomes of bread wheat.</title>
        <authorList>
            <consortium name="International Wheat Genome Sequencing Consortium,"/>
            <person name="Marcussen T."/>
            <person name="Sandve S.R."/>
            <person name="Heier L."/>
            <person name="Spannagl M."/>
            <person name="Pfeifer M."/>
            <person name="Jakobsen K.S."/>
            <person name="Wulff B.B."/>
            <person name="Steuernagel B."/>
            <person name="Mayer K.F."/>
            <person name="Olsen O.A."/>
        </authorList>
    </citation>
    <scope>NUCLEOTIDE SEQUENCE [LARGE SCALE GENOMIC DNA]</scope>
    <source>
        <strain evidence="23">cv. AL8/78</strain>
    </source>
</reference>
<reference evidence="22" key="4">
    <citation type="submission" date="2019-03" db="UniProtKB">
        <authorList>
            <consortium name="EnsemblPlants"/>
        </authorList>
    </citation>
    <scope>IDENTIFICATION</scope>
</reference>
<dbReference type="Gene3D" id="3.30.430.20">
    <property type="entry name" value="Gnk2 domain, C-X8-C-X2-C motif"/>
    <property type="match status" value="2"/>
</dbReference>
<sequence length="751" mass="80738">PASPNSDRPRRRSRALHIPSHASCCTSPDVSRPSCPVSKSSNPFSRSIRPGHQIQPPPPPFGQIYIGPGVSVRSGGHRLAQPKPTHHLPSRKFPPPHAPTQPTMAPPTHRLLLLLALACALCAAAAGDPRTAVAGQSCAPGSAVSGSVLADNFVPAMDDLNSNVSANGFGTSAVGARGPNTVFGLGQCHRDLSPLDCKLCFAEVRSLLPKCYPRVGGRLFLDGCFGRYGNYSFLGEALGPADARVCAPGNASNPRGFADAARAAVANVTEAAVRGDADGYAVASASAGGATAFALAQCWGSLNATACGQCLRAAARAAAGCAPATEGRALYTGCYLRYSTRLFWNVNATAGSGSSGKNGVVWILVGSFLGAFIVVLIIAFLAWKKGILRRKKQSKSFIDMYGDGVSVRIAQSSLNFKYEELRKATNYFDPANKLGQGSNGAVYKAVMPDGKEVAVKRLFLNTREWVEQFFNEVELISQVRHKNLVKLLGCSVNGPESLLVYEYYFNKSLELFLFDASRSRKLTWDLRVCIIQGIAEGLSYLHEESEIRIIHRDIKASNILLDDKYKPKITDFGLARAFAADITHLTTGVAGTLGYMAPEYIVHGHLTEKADVFSYGVLLLEIVTGKRCSGPIGSHGGQALLTKVWKHYKDNTVETIIDPIIYKDTIRHKVLHIVQIGLLCTQANPGDRPTMTKVVELLRSHKHDVEIVLSDPPFLNVEGVEDMKQGEQSRLLCAHSGPSVSGSSRSYLNGR</sequence>
<keyword evidence="4" id="KW-0808">Transferase</keyword>
<feature type="region of interest" description="Disordered" evidence="18">
    <location>
        <begin position="1"/>
        <end position="102"/>
    </location>
</feature>
<dbReference type="InterPro" id="IPR002902">
    <property type="entry name" value="GNK2"/>
</dbReference>
<evidence type="ECO:0000259" key="20">
    <source>
        <dbReference type="PROSITE" id="PS50011"/>
    </source>
</evidence>
<dbReference type="SUPFAM" id="SSF56112">
    <property type="entry name" value="Protein kinase-like (PK-like)"/>
    <property type="match status" value="1"/>
</dbReference>
<dbReference type="PROSITE" id="PS00108">
    <property type="entry name" value="PROTEIN_KINASE_ST"/>
    <property type="match status" value="1"/>
</dbReference>
<dbReference type="STRING" id="200361.A0A453E3E6"/>
<evidence type="ECO:0000256" key="10">
    <source>
        <dbReference type="ARBA" id="ARBA00022840"/>
    </source>
</evidence>